<keyword evidence="1" id="KW-0812">Transmembrane</keyword>
<dbReference type="SUPFAM" id="SSF56601">
    <property type="entry name" value="beta-lactamase/transpeptidase-like"/>
    <property type="match status" value="1"/>
</dbReference>
<dbReference type="InterPro" id="IPR001460">
    <property type="entry name" value="PCN-bd_Tpept"/>
</dbReference>
<evidence type="ECO:0000313" key="4">
    <source>
        <dbReference type="Proteomes" id="UP000284177"/>
    </source>
</evidence>
<dbReference type="AlphaFoldDB" id="A0A419TAW4"/>
<evidence type="ECO:0000256" key="1">
    <source>
        <dbReference type="SAM" id="Phobius"/>
    </source>
</evidence>
<dbReference type="Proteomes" id="UP000284177">
    <property type="component" value="Unassembled WGS sequence"/>
</dbReference>
<accession>A0A419TAW4</accession>
<dbReference type="GO" id="GO:0005886">
    <property type="term" value="C:plasma membrane"/>
    <property type="evidence" value="ECO:0007669"/>
    <property type="project" value="TreeGrafter"/>
</dbReference>
<comment type="caution">
    <text evidence="3">The sequence shown here is derived from an EMBL/GenBank/DDBJ whole genome shotgun (WGS) entry which is preliminary data.</text>
</comment>
<dbReference type="Pfam" id="PF00905">
    <property type="entry name" value="Transpeptidase"/>
    <property type="match status" value="1"/>
</dbReference>
<dbReference type="Gene3D" id="3.40.710.10">
    <property type="entry name" value="DD-peptidase/beta-lactamase superfamily"/>
    <property type="match status" value="1"/>
</dbReference>
<feature type="transmembrane region" description="Helical" evidence="1">
    <location>
        <begin position="12"/>
        <end position="30"/>
    </location>
</feature>
<reference evidence="3 4" key="1">
    <citation type="submission" date="2016-08" db="EMBL/GenBank/DDBJ databases">
        <title>Novel Firmicutes and Novel Genomes.</title>
        <authorList>
            <person name="Poppleton D.I."/>
            <person name="Gribaldo S."/>
        </authorList>
    </citation>
    <scope>NUCLEOTIDE SEQUENCE [LARGE SCALE GENOMIC DNA]</scope>
    <source>
        <strain evidence="3 4">CTT3</strain>
    </source>
</reference>
<dbReference type="SUPFAM" id="SSF56519">
    <property type="entry name" value="Penicillin binding protein dimerisation domain"/>
    <property type="match status" value="1"/>
</dbReference>
<dbReference type="InterPro" id="IPR012338">
    <property type="entry name" value="Beta-lactam/transpept-like"/>
</dbReference>
<evidence type="ECO:0000313" key="3">
    <source>
        <dbReference type="EMBL" id="RKD34601.1"/>
    </source>
</evidence>
<keyword evidence="1" id="KW-1133">Transmembrane helix</keyword>
<name>A0A419TAW4_9FIRM</name>
<feature type="domain" description="Penicillin-binding protein transpeptidase" evidence="2">
    <location>
        <begin position="236"/>
        <end position="543"/>
    </location>
</feature>
<gene>
    <name evidence="3" type="ORF">BET03_01890</name>
</gene>
<protein>
    <recommendedName>
        <fullName evidence="2">Penicillin-binding protein transpeptidase domain-containing protein</fullName>
    </recommendedName>
</protein>
<dbReference type="GO" id="GO:0071555">
    <property type="term" value="P:cell wall organization"/>
    <property type="evidence" value="ECO:0007669"/>
    <property type="project" value="TreeGrafter"/>
</dbReference>
<dbReference type="RefSeq" id="WP_120166659.1">
    <property type="nucleotide sequence ID" value="NZ_MCIB01000001.1"/>
</dbReference>
<dbReference type="InterPro" id="IPR036138">
    <property type="entry name" value="PBP_dimer_sf"/>
</dbReference>
<dbReference type="Gene3D" id="3.90.1310.10">
    <property type="entry name" value="Penicillin-binding protein 2a (Domain 2)"/>
    <property type="match status" value="1"/>
</dbReference>
<organism evidence="3 4">
    <name type="scientific">Thermohalobacter berrensis</name>
    <dbReference type="NCBI Taxonomy" id="99594"/>
    <lineage>
        <taxon>Bacteria</taxon>
        <taxon>Bacillati</taxon>
        <taxon>Bacillota</taxon>
        <taxon>Tissierellia</taxon>
        <taxon>Tissierellales</taxon>
        <taxon>Thermohalobacteraceae</taxon>
        <taxon>Thermohalobacter</taxon>
    </lineage>
</organism>
<dbReference type="InterPro" id="IPR050515">
    <property type="entry name" value="Beta-lactam/transpept"/>
</dbReference>
<keyword evidence="4" id="KW-1185">Reference proteome</keyword>
<dbReference type="EMBL" id="MCIB01000001">
    <property type="protein sequence ID" value="RKD34601.1"/>
    <property type="molecule type" value="Genomic_DNA"/>
</dbReference>
<dbReference type="PANTHER" id="PTHR30627">
    <property type="entry name" value="PEPTIDOGLYCAN D,D-TRANSPEPTIDASE"/>
    <property type="match status" value="1"/>
</dbReference>
<proteinExistence type="predicted"/>
<keyword evidence="1" id="KW-0472">Membrane</keyword>
<evidence type="ECO:0000259" key="2">
    <source>
        <dbReference type="Pfam" id="PF00905"/>
    </source>
</evidence>
<dbReference type="GO" id="GO:0008658">
    <property type="term" value="F:penicillin binding"/>
    <property type="evidence" value="ECO:0007669"/>
    <property type="project" value="InterPro"/>
</dbReference>
<sequence length="551" mass="61953">MKNKKIEKRLLNLAFLSFFIFILLVIRIFWIQIIKHQEYTNAAMNQRIMKVNFYPSRGLIYDKNLIPLTNFERVPTLYIFKNLATMDKKFYNYINELSGYSHKEIEEIIKSSKGIIEIPVRNNNGEVDKRPKGVFLTDKVIRYSHKNILSHVIGYIQKSNNTGKYGIEGAYDDILKIDNSKALSVTIDGSKRIIPGIGYTYAESAKKVNANSIKLTIDYHIQKAVEDIIDKENKRGAVIVANVKNGDIVAMVSRPNMDQRNIQKYLDSNRMELYNRAIQISYPPGSLFKIVVLLAALENDLVSMDEKFVCKGYEQLGSIKIACHSYEDGGHGELDIREAFYESCNSVFIQLGKRVGAKKVIDMAKRLGFGNIIDIGLKEEVKGRLPKGNEMLGPAIGNISIGQGKIEATPLQITNMMLTIANNGIKKDLSIVEGIVTEEGHMVKRIERDNERRVIPVLDSLIVRDFMEDVVTKGTAKNISLEGIGGAAGKTGSAQALLNKKETIHGWFSGYFPKKNPRYVITVFIEEGLSGGKSAAPIFEKIAREIYKLGR</sequence>
<dbReference type="OrthoDB" id="2985542at2"/>